<sequence>MRKPSVKCALLAAMIAEHRWGSPIVEENLISIAAIETSDYPTASDIFDDLRSKPYITNRGNRGIELDNSEFSQLADVLYHECDWDPLEIKSRLKHYEGWENHNWA</sequence>
<organism evidence="1 2">
    <name type="scientific">Halorientalis regularis</name>
    <dbReference type="NCBI Taxonomy" id="660518"/>
    <lineage>
        <taxon>Archaea</taxon>
        <taxon>Methanobacteriati</taxon>
        <taxon>Methanobacteriota</taxon>
        <taxon>Stenosarchaea group</taxon>
        <taxon>Halobacteria</taxon>
        <taxon>Halobacteriales</taxon>
        <taxon>Haloarculaceae</taxon>
        <taxon>Halorientalis</taxon>
    </lineage>
</organism>
<dbReference type="Proteomes" id="UP000199076">
    <property type="component" value="Unassembled WGS sequence"/>
</dbReference>
<dbReference type="OrthoDB" id="224044at2157"/>
<dbReference type="EMBL" id="FNBK01000012">
    <property type="protein sequence ID" value="SDF95821.1"/>
    <property type="molecule type" value="Genomic_DNA"/>
</dbReference>
<reference evidence="2" key="1">
    <citation type="submission" date="2016-10" db="EMBL/GenBank/DDBJ databases">
        <authorList>
            <person name="Varghese N."/>
            <person name="Submissions S."/>
        </authorList>
    </citation>
    <scope>NUCLEOTIDE SEQUENCE [LARGE SCALE GENOMIC DNA]</scope>
    <source>
        <strain evidence="2">IBRC-M 10760</strain>
    </source>
</reference>
<dbReference type="AlphaFoldDB" id="A0A1G7QB96"/>
<evidence type="ECO:0000313" key="1">
    <source>
        <dbReference type="EMBL" id="SDF95821.1"/>
    </source>
</evidence>
<dbReference type="RefSeq" id="WP_092693852.1">
    <property type="nucleotide sequence ID" value="NZ_FNBK01000012.1"/>
</dbReference>
<evidence type="ECO:0000313" key="2">
    <source>
        <dbReference type="Proteomes" id="UP000199076"/>
    </source>
</evidence>
<keyword evidence="2" id="KW-1185">Reference proteome</keyword>
<accession>A0A1G7QB96</accession>
<protein>
    <submittedName>
        <fullName evidence="1">Uncharacterized protein</fullName>
    </submittedName>
</protein>
<proteinExistence type="predicted"/>
<name>A0A1G7QB96_9EURY</name>
<gene>
    <name evidence="1" type="ORF">SAMN05216218_11269</name>
</gene>
<dbReference type="STRING" id="660518.SAMN05216218_11269"/>